<keyword evidence="2" id="KW-0540">Nuclease</keyword>
<name>A0ABY7FFW2_MYAAR</name>
<comment type="similarity">
    <text evidence="1 2">Belongs to the DXO/Dom3Z family.</text>
</comment>
<dbReference type="PANTHER" id="PTHR12395">
    <property type="entry name" value="DOM-3 RELATED"/>
    <property type="match status" value="1"/>
</dbReference>
<keyword evidence="2" id="KW-0547">Nucleotide-binding</keyword>
<sequence>MARFNTDIGRFDYPNSGLNRPEELGCFSLDINREFHDDTSQRKYFIKPSNYDNVSFDLTKGYEGMVKRDEFKDEQIDHLLKWINNHELGNMQTHFICRRGLLNRLMRTMYAKKDDWKFAVSLHKGTYYLCECPTDQSLAKIKHMMGEKDDEMCGWGYKFEQYLTASSADSDPTPDLQYNNCETFYTVVKATIGSHTLGTNSEIGGHRVFLLVFPRLFVGSVMMLVLLPSYKHTPLKIYQQWPVFIHLGEIGCFSLDINREFQDDARQRKYFIKPSNYNNVRFDLTKGYRGMVKRDEYKNEQIDHILKWIRKHEQGRFAVTLHNGTYFLWNYHTDQKLALKQQIMAGKDEEMWAWGFKFEQYHTGSRA</sequence>
<dbReference type="EMBL" id="CP111023">
    <property type="protein sequence ID" value="WAR21022.1"/>
    <property type="molecule type" value="Genomic_DNA"/>
</dbReference>
<protein>
    <recommendedName>
        <fullName evidence="2">Decapping nuclease</fullName>
        <ecNumber evidence="2">3.6.1.-</ecNumber>
    </recommendedName>
</protein>
<dbReference type="PANTHER" id="PTHR12395:SF9">
    <property type="entry name" value="DECAPPING AND EXORIBONUCLEASE PROTEIN"/>
    <property type="match status" value="1"/>
</dbReference>
<proteinExistence type="inferred from homology"/>
<evidence type="ECO:0000313" key="4">
    <source>
        <dbReference type="EMBL" id="WAR21022.1"/>
    </source>
</evidence>
<keyword evidence="2" id="KW-0378">Hydrolase</keyword>
<evidence type="ECO:0000313" key="5">
    <source>
        <dbReference type="Proteomes" id="UP001164746"/>
    </source>
</evidence>
<evidence type="ECO:0000256" key="1">
    <source>
        <dbReference type="ARBA" id="ARBA00006562"/>
    </source>
</evidence>
<feature type="domain" description="RAI1-like" evidence="3">
    <location>
        <begin position="20"/>
        <end position="204"/>
    </location>
</feature>
<keyword evidence="2" id="KW-0479">Metal-binding</keyword>
<feature type="domain" description="RAI1-like" evidence="3">
    <location>
        <begin position="249"/>
        <end position="314"/>
    </location>
</feature>
<feature type="domain" description="RAI1-like" evidence="3">
    <location>
        <begin position="316"/>
        <end position="365"/>
    </location>
</feature>
<keyword evidence="5" id="KW-1185">Reference proteome</keyword>
<dbReference type="InterPro" id="IPR013961">
    <property type="entry name" value="RAI1"/>
</dbReference>
<dbReference type="Pfam" id="PF08652">
    <property type="entry name" value="RAI1"/>
    <property type="match status" value="3"/>
</dbReference>
<dbReference type="Proteomes" id="UP001164746">
    <property type="component" value="Chromosome 12"/>
</dbReference>
<reference evidence="4" key="1">
    <citation type="submission" date="2022-11" db="EMBL/GenBank/DDBJ databases">
        <title>Centuries of genome instability and evolution in soft-shell clam transmissible cancer (bioRxiv).</title>
        <authorList>
            <person name="Hart S.F.M."/>
            <person name="Yonemitsu M.A."/>
            <person name="Giersch R.M."/>
            <person name="Beal B.F."/>
            <person name="Arriagada G."/>
            <person name="Davis B.W."/>
            <person name="Ostrander E.A."/>
            <person name="Goff S.P."/>
            <person name="Metzger M.J."/>
        </authorList>
    </citation>
    <scope>NUCLEOTIDE SEQUENCE</scope>
    <source>
        <strain evidence="4">MELC-2E11</strain>
        <tissue evidence="4">Siphon/mantle</tissue>
    </source>
</reference>
<comment type="subcellular location">
    <subcellularLocation>
        <location evidence="2">Nucleus</location>
    </subcellularLocation>
</comment>
<keyword evidence="2" id="KW-0694">RNA-binding</keyword>
<accession>A0ABY7FFW2</accession>
<organism evidence="4 5">
    <name type="scientific">Mya arenaria</name>
    <name type="common">Soft-shell clam</name>
    <dbReference type="NCBI Taxonomy" id="6604"/>
    <lineage>
        <taxon>Eukaryota</taxon>
        <taxon>Metazoa</taxon>
        <taxon>Spiralia</taxon>
        <taxon>Lophotrochozoa</taxon>
        <taxon>Mollusca</taxon>
        <taxon>Bivalvia</taxon>
        <taxon>Autobranchia</taxon>
        <taxon>Heteroconchia</taxon>
        <taxon>Euheterodonta</taxon>
        <taxon>Imparidentia</taxon>
        <taxon>Neoheterodontei</taxon>
        <taxon>Myida</taxon>
        <taxon>Myoidea</taxon>
        <taxon>Myidae</taxon>
        <taxon>Mya</taxon>
    </lineage>
</organism>
<comment type="cofactor">
    <cofactor evidence="2">
        <name>a divalent metal cation</name>
        <dbReference type="ChEBI" id="CHEBI:60240"/>
    </cofactor>
</comment>
<gene>
    <name evidence="4" type="ORF">MAR_014996</name>
</gene>
<comment type="function">
    <text evidence="2">Decapping enzyme for NAD-capped RNAs: specifically hydrolyzes the nicotinamide adenine dinucleotide (NAD) cap from a subset of RNAs by removing the entire NAD moiety from the 5'-end of an NAD-capped RNA.</text>
</comment>
<dbReference type="EC" id="3.6.1.-" evidence="2"/>
<evidence type="ECO:0000259" key="3">
    <source>
        <dbReference type="Pfam" id="PF08652"/>
    </source>
</evidence>
<evidence type="ECO:0000256" key="2">
    <source>
        <dbReference type="RuleBase" id="RU367113"/>
    </source>
</evidence>
<keyword evidence="2" id="KW-0539">Nucleus</keyword>
<dbReference type="InterPro" id="IPR039039">
    <property type="entry name" value="RAI1-like_fam"/>
</dbReference>